<dbReference type="AlphaFoldDB" id="A0A7X5QDB7"/>
<dbReference type="EMBL" id="PUJW01000007">
    <property type="protein sequence ID" value="NHB92261.1"/>
    <property type="molecule type" value="Genomic_DNA"/>
</dbReference>
<evidence type="ECO:0000313" key="11">
    <source>
        <dbReference type="Proteomes" id="UP000591844"/>
    </source>
</evidence>
<keyword evidence="5" id="KW-0998">Cell outer membrane</keyword>
<keyword evidence="6" id="KW-0449">Lipoprotein</keyword>
<keyword evidence="11" id="KW-1185">Reference proteome</keyword>
<evidence type="ECO:0000256" key="2">
    <source>
        <dbReference type="ARBA" id="ARBA00022729"/>
    </source>
</evidence>
<keyword evidence="2" id="KW-0732">Signal</keyword>
<proteinExistence type="inferred from homology"/>
<protein>
    <recommendedName>
        <fullName evidence="8">LPS-assembly lipoprotein LptM</fullName>
    </recommendedName>
</protein>
<dbReference type="RefSeq" id="WP_166305069.1">
    <property type="nucleotide sequence ID" value="NZ_CAWPIB010000007.1"/>
</dbReference>
<evidence type="ECO:0000256" key="6">
    <source>
        <dbReference type="ARBA" id="ARBA00023288"/>
    </source>
</evidence>
<evidence type="ECO:0000256" key="1">
    <source>
        <dbReference type="ARBA" id="ARBA00004459"/>
    </source>
</evidence>
<gene>
    <name evidence="10" type="ORF">C5469_08900</name>
</gene>
<evidence type="ECO:0000256" key="4">
    <source>
        <dbReference type="ARBA" id="ARBA00023139"/>
    </source>
</evidence>
<dbReference type="InterPro" id="IPR032831">
    <property type="entry name" value="LptM_cons"/>
</dbReference>
<keyword evidence="3" id="KW-0472">Membrane</keyword>
<feature type="region of interest" description="Disordered" evidence="9">
    <location>
        <begin position="31"/>
        <end position="62"/>
    </location>
</feature>
<evidence type="ECO:0000256" key="3">
    <source>
        <dbReference type="ARBA" id="ARBA00023136"/>
    </source>
</evidence>
<keyword evidence="4" id="KW-0564">Palmitate</keyword>
<comment type="caution">
    <text evidence="10">The sequence shown here is derived from an EMBL/GenBank/DDBJ whole genome shotgun (WGS) entry which is preliminary data.</text>
</comment>
<reference evidence="10 11" key="1">
    <citation type="submission" date="2018-02" db="EMBL/GenBank/DDBJ databases">
        <authorList>
            <person name="Machado R.A."/>
        </authorList>
    </citation>
    <scope>NUCLEOTIDE SEQUENCE [LARGE SCALE GENOMIC DNA]</scope>
    <source>
        <strain evidence="10 11">DSM 19724</strain>
    </source>
</reference>
<sequence>MKKKLHGFLAIITLFTLSGCGLKGPLYFPPEQPPAEKMATAAQVHEDSAQKEQKVGSSISQK</sequence>
<name>A0A7X5QDB7_9GAMM</name>
<comment type="similarity">
    <text evidence="7">Belongs to the LptM family.</text>
</comment>
<evidence type="ECO:0000256" key="5">
    <source>
        <dbReference type="ARBA" id="ARBA00023237"/>
    </source>
</evidence>
<organism evidence="10 11">
    <name type="scientific">Photorhabdus cinerea</name>
    <dbReference type="NCBI Taxonomy" id="471575"/>
    <lineage>
        <taxon>Bacteria</taxon>
        <taxon>Pseudomonadati</taxon>
        <taxon>Pseudomonadota</taxon>
        <taxon>Gammaproteobacteria</taxon>
        <taxon>Enterobacterales</taxon>
        <taxon>Morganellaceae</taxon>
        <taxon>Photorhabdus</taxon>
    </lineage>
</organism>
<dbReference type="PROSITE" id="PS51257">
    <property type="entry name" value="PROKAR_LIPOPROTEIN"/>
    <property type="match status" value="1"/>
</dbReference>
<dbReference type="NCBIfam" id="NF047847">
    <property type="entry name" value="SS_mature_LptM"/>
    <property type="match status" value="1"/>
</dbReference>
<dbReference type="GO" id="GO:0009279">
    <property type="term" value="C:cell outer membrane"/>
    <property type="evidence" value="ECO:0007669"/>
    <property type="project" value="UniProtKB-SubCell"/>
</dbReference>
<evidence type="ECO:0000256" key="7">
    <source>
        <dbReference type="ARBA" id="ARBA00049647"/>
    </source>
</evidence>
<dbReference type="Proteomes" id="UP000591844">
    <property type="component" value="Unassembled WGS sequence"/>
</dbReference>
<feature type="compositionally biased region" description="Basic and acidic residues" evidence="9">
    <location>
        <begin position="44"/>
        <end position="54"/>
    </location>
</feature>
<evidence type="ECO:0000313" key="10">
    <source>
        <dbReference type="EMBL" id="NHB92261.1"/>
    </source>
</evidence>
<dbReference type="Pfam" id="PF13627">
    <property type="entry name" value="LptM_cons"/>
    <property type="match status" value="1"/>
</dbReference>
<accession>A0A7X5QDB7</accession>
<evidence type="ECO:0000256" key="8">
    <source>
        <dbReference type="ARBA" id="ARBA00049730"/>
    </source>
</evidence>
<evidence type="ECO:0000256" key="9">
    <source>
        <dbReference type="SAM" id="MobiDB-lite"/>
    </source>
</evidence>
<comment type="subcellular location">
    <subcellularLocation>
        <location evidence="1">Cell outer membrane</location>
        <topology evidence="1">Lipid-anchor</topology>
    </subcellularLocation>
</comment>